<proteinExistence type="predicted"/>
<dbReference type="SMART" id="SM00382">
    <property type="entry name" value="AAA"/>
    <property type="match status" value="1"/>
</dbReference>
<dbReference type="PANTHER" id="PTHR42759:SF1">
    <property type="entry name" value="MAGNESIUM-CHELATASE SUBUNIT CHLD"/>
    <property type="match status" value="1"/>
</dbReference>
<dbReference type="EMBL" id="JAGKQQ010000001">
    <property type="protein sequence ID" value="MBP3954704.1"/>
    <property type="molecule type" value="Genomic_DNA"/>
</dbReference>
<dbReference type="PIRSF" id="PIRSF002849">
    <property type="entry name" value="AAA_ATPase_chaperone_MoxR_prd"/>
    <property type="match status" value="1"/>
</dbReference>
<evidence type="ECO:0000313" key="2">
    <source>
        <dbReference type="EMBL" id="MBP3954704.1"/>
    </source>
</evidence>
<accession>A0ABS5BLW6</accession>
<gene>
    <name evidence="2" type="ORF">J8F10_05325</name>
</gene>
<comment type="caution">
    <text evidence="2">The sequence shown here is derived from an EMBL/GenBank/DDBJ whole genome shotgun (WGS) entry which is preliminary data.</text>
</comment>
<dbReference type="SUPFAM" id="SSF52540">
    <property type="entry name" value="P-loop containing nucleoside triphosphate hydrolases"/>
    <property type="match status" value="1"/>
</dbReference>
<dbReference type="InterPro" id="IPR041628">
    <property type="entry name" value="ChlI/MoxR_AAA_lid"/>
</dbReference>
<dbReference type="InterPro" id="IPR011703">
    <property type="entry name" value="ATPase_AAA-3"/>
</dbReference>
<dbReference type="InterPro" id="IPR003593">
    <property type="entry name" value="AAA+_ATPase"/>
</dbReference>
<evidence type="ECO:0000259" key="1">
    <source>
        <dbReference type="SMART" id="SM00382"/>
    </source>
</evidence>
<dbReference type="Pfam" id="PF17863">
    <property type="entry name" value="AAA_lid_2"/>
    <property type="match status" value="1"/>
</dbReference>
<dbReference type="Pfam" id="PF07726">
    <property type="entry name" value="AAA_3"/>
    <property type="match status" value="1"/>
</dbReference>
<dbReference type="InterPro" id="IPR001270">
    <property type="entry name" value="ClpA/B"/>
</dbReference>
<reference evidence="2 3" key="1">
    <citation type="submission" date="2021-04" db="EMBL/GenBank/DDBJ databases">
        <authorList>
            <person name="Ivanova A."/>
        </authorList>
    </citation>
    <scope>NUCLEOTIDE SEQUENCE [LARGE SCALE GENOMIC DNA]</scope>
    <source>
        <strain evidence="2 3">G18</strain>
    </source>
</reference>
<keyword evidence="3" id="KW-1185">Reference proteome</keyword>
<dbReference type="Gene3D" id="3.40.50.300">
    <property type="entry name" value="P-loop containing nucleotide triphosphate hydrolases"/>
    <property type="match status" value="1"/>
</dbReference>
<dbReference type="RefSeq" id="WP_210652823.1">
    <property type="nucleotide sequence ID" value="NZ_JAGKQQ010000001.1"/>
</dbReference>
<evidence type="ECO:0000313" key="3">
    <source>
        <dbReference type="Proteomes" id="UP000676565"/>
    </source>
</evidence>
<dbReference type="Proteomes" id="UP000676565">
    <property type="component" value="Unassembled WGS sequence"/>
</dbReference>
<feature type="domain" description="AAA+ ATPase" evidence="1">
    <location>
        <begin position="50"/>
        <end position="194"/>
    </location>
</feature>
<dbReference type="PANTHER" id="PTHR42759">
    <property type="entry name" value="MOXR FAMILY PROTEIN"/>
    <property type="match status" value="1"/>
</dbReference>
<sequence>MSDPAKPAALLEPDELKPATELAGRLLEQLDTMLFGRPELHRLVMIGILSRGHVLLEGVPGVGKTALVKALSQLLGLDFKRVQFTPDLMPGDILGSHILQEVPGAGREMVFRPGPIFTHLLLADEINRASPKTQSALLEAMQERCVTLLGATRPLPDPFFVLATQNPIELEGTYPLPEAQLDRFLFKLVVAPADADTLDRIISSRRRGEPPQPTWTMSAEQLRNVFGIMDRIFLPRPVARFISRLVAATHSSSAEAPPLVKTYIAFGASPRAAIAIAEAARAAALLAGRPTVGFADVRAVAPAVLNHRLILNYKARLDAVDAFAIVRELFDKTDEAGLNLPRDLTVAEVNRA</sequence>
<dbReference type="InterPro" id="IPR027417">
    <property type="entry name" value="P-loop_NTPase"/>
</dbReference>
<dbReference type="Gene3D" id="1.10.8.80">
    <property type="entry name" value="Magnesium chelatase subunit I, C-Terminal domain"/>
    <property type="match status" value="1"/>
</dbReference>
<dbReference type="InterPro" id="IPR050764">
    <property type="entry name" value="CbbQ/NirQ/NorQ/GpvN"/>
</dbReference>
<name>A0ABS5BLW6_9BACT</name>
<dbReference type="PRINTS" id="PR00300">
    <property type="entry name" value="CLPPROTEASEA"/>
</dbReference>
<protein>
    <submittedName>
        <fullName evidence="2">AAA family ATPase</fullName>
    </submittedName>
</protein>
<dbReference type="CDD" id="cd00009">
    <property type="entry name" value="AAA"/>
    <property type="match status" value="1"/>
</dbReference>
<organism evidence="2 3">
    <name type="scientific">Gemmata palustris</name>
    <dbReference type="NCBI Taxonomy" id="2822762"/>
    <lineage>
        <taxon>Bacteria</taxon>
        <taxon>Pseudomonadati</taxon>
        <taxon>Planctomycetota</taxon>
        <taxon>Planctomycetia</taxon>
        <taxon>Gemmatales</taxon>
        <taxon>Gemmataceae</taxon>
        <taxon>Gemmata</taxon>
    </lineage>
</organism>